<dbReference type="RefSeq" id="WP_131448066.1">
    <property type="nucleotide sequence ID" value="NZ_SJZB01000043.1"/>
</dbReference>
<name>A0A4R1B8I7_9PROT</name>
<keyword evidence="3" id="KW-1185">Reference proteome</keyword>
<dbReference type="InterPro" id="IPR041682">
    <property type="entry name" value="AAA_14"/>
</dbReference>
<evidence type="ECO:0000313" key="2">
    <source>
        <dbReference type="EMBL" id="TCJ12339.1"/>
    </source>
</evidence>
<dbReference type="InterPro" id="IPR003593">
    <property type="entry name" value="AAA+_ATPase"/>
</dbReference>
<dbReference type="PANTHER" id="PTHR33295">
    <property type="entry name" value="ATPASE"/>
    <property type="match status" value="1"/>
</dbReference>
<dbReference type="InterPro" id="IPR025420">
    <property type="entry name" value="DUF4143"/>
</dbReference>
<protein>
    <submittedName>
        <fullName evidence="2">ATP-binding protein</fullName>
    </submittedName>
</protein>
<sequence>MLLNQYPFLISYNPWWESGSSAFTQLPAFHRDVFEDLYSDVVRLPQMISVTGPRRVGKTTLLRQCIQRLIAEGDPGQAGRIAYFSLDDPALSLPHQDPDRFFNDLVADFASRAKAGPAYLLLDEIQKFPRWELYLKKFYDLHTSVRFIVSGSASAPIFRKSHESLLGRIKSFYVLPFSFRERFFFQRGEQDKAVSREFFEFGNRLRSSDNVAGILARLDETVVTFGDFTPLVEDYFYQGGFPEVWKLPDILAKQEYLYQNQVERVIFEDLLVAAEFRKPEMLRRFYLSLLTDPGRETNLTRLANDISIGRTTIEHYFPLLEATDLVWRLNKYTGGKSSAKAGNFKTYLVDLAVRNAVLKLSPKQLRDDPTMLGHYAENVVANHLRRWPGLVELAYFRERDDELDFIVDLGNARLGIEVKYRNELNLRELLKSAAIAKRLDCAGFVVVSKHAPDDALRQTLAEKIQLPLSLVQLADFMMLF</sequence>
<dbReference type="OrthoDB" id="9771844at2"/>
<dbReference type="Pfam" id="PF13635">
    <property type="entry name" value="DUF4143"/>
    <property type="match status" value="1"/>
</dbReference>
<feature type="domain" description="AAA+ ATPase" evidence="1">
    <location>
        <begin position="44"/>
        <end position="170"/>
    </location>
</feature>
<organism evidence="2 3">
    <name type="scientific">Parasulfuritortus cantonensis</name>
    <dbReference type="NCBI Taxonomy" id="2528202"/>
    <lineage>
        <taxon>Bacteria</taxon>
        <taxon>Pseudomonadati</taxon>
        <taxon>Pseudomonadota</taxon>
        <taxon>Betaproteobacteria</taxon>
        <taxon>Nitrosomonadales</taxon>
        <taxon>Thiobacillaceae</taxon>
        <taxon>Parasulfuritortus</taxon>
    </lineage>
</organism>
<dbReference type="Pfam" id="PF13173">
    <property type="entry name" value="AAA_14"/>
    <property type="match status" value="1"/>
</dbReference>
<dbReference type="GO" id="GO:0005524">
    <property type="term" value="F:ATP binding"/>
    <property type="evidence" value="ECO:0007669"/>
    <property type="project" value="UniProtKB-KW"/>
</dbReference>
<proteinExistence type="predicted"/>
<dbReference type="PANTHER" id="PTHR33295:SF8">
    <property type="entry name" value="AAA+ ATPASE DOMAIN-CONTAINING PROTEIN"/>
    <property type="match status" value="1"/>
</dbReference>
<accession>A0A4R1B8I7</accession>
<reference evidence="2 3" key="1">
    <citation type="submission" date="2019-03" db="EMBL/GenBank/DDBJ databases">
        <title>Genome sequence of Thiobacillaceae bacterium LSR1, a sulfur-oxidizing bacterium isolated from freshwater sediment.</title>
        <authorList>
            <person name="Li S."/>
        </authorList>
    </citation>
    <scope>NUCLEOTIDE SEQUENCE [LARGE SCALE GENOMIC DNA]</scope>
    <source>
        <strain evidence="2 3">LSR1</strain>
    </source>
</reference>
<gene>
    <name evidence="2" type="ORF">EZJ19_12455</name>
</gene>
<keyword evidence="2" id="KW-0067">ATP-binding</keyword>
<dbReference type="Gene3D" id="3.40.50.300">
    <property type="entry name" value="P-loop containing nucleotide triphosphate hydrolases"/>
    <property type="match status" value="1"/>
</dbReference>
<dbReference type="InterPro" id="IPR027417">
    <property type="entry name" value="P-loop_NTPase"/>
</dbReference>
<keyword evidence="2" id="KW-0547">Nucleotide-binding</keyword>
<comment type="caution">
    <text evidence="2">The sequence shown here is derived from an EMBL/GenBank/DDBJ whole genome shotgun (WGS) entry which is preliminary data.</text>
</comment>
<evidence type="ECO:0000259" key="1">
    <source>
        <dbReference type="SMART" id="SM00382"/>
    </source>
</evidence>
<dbReference type="EMBL" id="SJZB01000043">
    <property type="protein sequence ID" value="TCJ12339.1"/>
    <property type="molecule type" value="Genomic_DNA"/>
</dbReference>
<dbReference type="AlphaFoldDB" id="A0A4R1B8I7"/>
<dbReference type="SUPFAM" id="SSF52540">
    <property type="entry name" value="P-loop containing nucleoside triphosphate hydrolases"/>
    <property type="match status" value="1"/>
</dbReference>
<dbReference type="SMART" id="SM00382">
    <property type="entry name" value="AAA"/>
    <property type="match status" value="1"/>
</dbReference>
<evidence type="ECO:0000313" key="3">
    <source>
        <dbReference type="Proteomes" id="UP000295443"/>
    </source>
</evidence>
<dbReference type="Proteomes" id="UP000295443">
    <property type="component" value="Unassembled WGS sequence"/>
</dbReference>